<dbReference type="InterPro" id="IPR005467">
    <property type="entry name" value="His_kinase_dom"/>
</dbReference>
<evidence type="ECO:0000256" key="6">
    <source>
        <dbReference type="ARBA" id="ARBA00022692"/>
    </source>
</evidence>
<protein>
    <recommendedName>
        <fullName evidence="3">histidine kinase</fullName>
        <ecNumber evidence="3">2.7.13.3</ecNumber>
    </recommendedName>
</protein>
<evidence type="ECO:0000256" key="1">
    <source>
        <dbReference type="ARBA" id="ARBA00000085"/>
    </source>
</evidence>
<dbReference type="SUPFAM" id="SSF158472">
    <property type="entry name" value="HAMP domain-like"/>
    <property type="match status" value="1"/>
</dbReference>
<dbReference type="EMBL" id="JACHGW010000004">
    <property type="protein sequence ID" value="MBB6052212.1"/>
    <property type="molecule type" value="Genomic_DNA"/>
</dbReference>
<dbReference type="GO" id="GO:0007234">
    <property type="term" value="P:osmosensory signaling via phosphorelay pathway"/>
    <property type="evidence" value="ECO:0007669"/>
    <property type="project" value="TreeGrafter"/>
</dbReference>
<dbReference type="InterPro" id="IPR035965">
    <property type="entry name" value="PAS-like_dom_sf"/>
</dbReference>
<dbReference type="SMART" id="SM00091">
    <property type="entry name" value="PAS"/>
    <property type="match status" value="1"/>
</dbReference>
<dbReference type="PANTHER" id="PTHR42878">
    <property type="entry name" value="TWO-COMPONENT HISTIDINE KINASE"/>
    <property type="match status" value="1"/>
</dbReference>
<evidence type="ECO:0000256" key="5">
    <source>
        <dbReference type="ARBA" id="ARBA00022679"/>
    </source>
</evidence>
<dbReference type="PROSITE" id="PS50885">
    <property type="entry name" value="HAMP"/>
    <property type="match status" value="1"/>
</dbReference>
<dbReference type="InterPro" id="IPR036890">
    <property type="entry name" value="HATPase_C_sf"/>
</dbReference>
<dbReference type="Pfam" id="PF02518">
    <property type="entry name" value="HATPase_c"/>
    <property type="match status" value="1"/>
</dbReference>
<evidence type="ECO:0000256" key="11">
    <source>
        <dbReference type="ARBA" id="ARBA00023012"/>
    </source>
</evidence>
<dbReference type="InterPro" id="IPR013656">
    <property type="entry name" value="PAS_4"/>
</dbReference>
<dbReference type="Gene3D" id="3.30.450.20">
    <property type="entry name" value="PAS domain"/>
    <property type="match status" value="1"/>
</dbReference>
<keyword evidence="7" id="KW-0547">Nucleotide-binding</keyword>
<evidence type="ECO:0000256" key="4">
    <source>
        <dbReference type="ARBA" id="ARBA00022553"/>
    </source>
</evidence>
<dbReference type="Pfam" id="PF00512">
    <property type="entry name" value="HisKA"/>
    <property type="match status" value="1"/>
</dbReference>
<proteinExistence type="predicted"/>
<keyword evidence="10 14" id="KW-1133">Transmembrane helix</keyword>
<dbReference type="PROSITE" id="PS50112">
    <property type="entry name" value="PAS"/>
    <property type="match status" value="1"/>
</dbReference>
<dbReference type="PRINTS" id="PR00344">
    <property type="entry name" value="BCTRLSENSOR"/>
</dbReference>
<dbReference type="Pfam" id="PF08448">
    <property type="entry name" value="PAS_4"/>
    <property type="match status" value="1"/>
</dbReference>
<feature type="domain" description="PAS" evidence="16">
    <location>
        <begin position="222"/>
        <end position="258"/>
    </location>
</feature>
<dbReference type="SMART" id="SM00304">
    <property type="entry name" value="HAMP"/>
    <property type="match status" value="1"/>
</dbReference>
<keyword evidence="13" id="KW-0175">Coiled coil</keyword>
<dbReference type="SUPFAM" id="SSF55785">
    <property type="entry name" value="PYP-like sensor domain (PAS domain)"/>
    <property type="match status" value="1"/>
</dbReference>
<evidence type="ECO:0000259" key="16">
    <source>
        <dbReference type="PROSITE" id="PS50112"/>
    </source>
</evidence>
<evidence type="ECO:0000256" key="9">
    <source>
        <dbReference type="ARBA" id="ARBA00022840"/>
    </source>
</evidence>
<dbReference type="RefSeq" id="WP_184200831.1">
    <property type="nucleotide sequence ID" value="NZ_JACHGW010000004.1"/>
</dbReference>
<dbReference type="InterPro" id="IPR050351">
    <property type="entry name" value="BphY/WalK/GraS-like"/>
</dbReference>
<dbReference type="Pfam" id="PF00672">
    <property type="entry name" value="HAMP"/>
    <property type="match status" value="1"/>
</dbReference>
<dbReference type="InterPro" id="IPR000014">
    <property type="entry name" value="PAS"/>
</dbReference>
<keyword evidence="9" id="KW-0067">ATP-binding</keyword>
<evidence type="ECO:0000259" key="15">
    <source>
        <dbReference type="PROSITE" id="PS50109"/>
    </source>
</evidence>
<keyword evidence="5" id="KW-0808">Transferase</keyword>
<dbReference type="InterPro" id="IPR003660">
    <property type="entry name" value="HAMP_dom"/>
</dbReference>
<dbReference type="AlphaFoldDB" id="A0A7W9SST9"/>
<dbReference type="CDD" id="cd00130">
    <property type="entry name" value="PAS"/>
    <property type="match status" value="1"/>
</dbReference>
<dbReference type="SUPFAM" id="SSF47384">
    <property type="entry name" value="Homodimeric domain of signal transducing histidine kinase"/>
    <property type="match status" value="1"/>
</dbReference>
<feature type="transmembrane region" description="Helical" evidence="14">
    <location>
        <begin position="12"/>
        <end position="31"/>
    </location>
</feature>
<dbReference type="PROSITE" id="PS50109">
    <property type="entry name" value="HIS_KIN"/>
    <property type="match status" value="1"/>
</dbReference>
<dbReference type="CDD" id="cd00075">
    <property type="entry name" value="HATPase"/>
    <property type="match status" value="1"/>
</dbReference>
<comment type="catalytic activity">
    <reaction evidence="1">
        <text>ATP + protein L-histidine = ADP + protein N-phospho-L-histidine.</text>
        <dbReference type="EC" id="2.7.13.3"/>
    </reaction>
</comment>
<dbReference type="Gene3D" id="1.10.287.130">
    <property type="match status" value="1"/>
</dbReference>
<dbReference type="InterPro" id="IPR036097">
    <property type="entry name" value="HisK_dim/P_sf"/>
</dbReference>
<dbReference type="GO" id="GO:0000156">
    <property type="term" value="F:phosphorelay response regulator activity"/>
    <property type="evidence" value="ECO:0007669"/>
    <property type="project" value="TreeGrafter"/>
</dbReference>
<dbReference type="InterPro" id="IPR003594">
    <property type="entry name" value="HATPase_dom"/>
</dbReference>
<dbReference type="EC" id="2.7.13.3" evidence="3"/>
<feature type="domain" description="Histidine kinase" evidence="15">
    <location>
        <begin position="339"/>
        <end position="555"/>
    </location>
</feature>
<evidence type="ECO:0000256" key="10">
    <source>
        <dbReference type="ARBA" id="ARBA00022989"/>
    </source>
</evidence>
<keyword evidence="8 18" id="KW-0418">Kinase</keyword>
<name>A0A7W9SST9_ARMRO</name>
<evidence type="ECO:0000259" key="17">
    <source>
        <dbReference type="PROSITE" id="PS50885"/>
    </source>
</evidence>
<feature type="domain" description="HAMP" evidence="17">
    <location>
        <begin position="161"/>
        <end position="213"/>
    </location>
</feature>
<evidence type="ECO:0000256" key="8">
    <source>
        <dbReference type="ARBA" id="ARBA00022777"/>
    </source>
</evidence>
<dbReference type="GO" id="GO:0000155">
    <property type="term" value="F:phosphorelay sensor kinase activity"/>
    <property type="evidence" value="ECO:0007669"/>
    <property type="project" value="InterPro"/>
</dbReference>
<evidence type="ECO:0000256" key="2">
    <source>
        <dbReference type="ARBA" id="ARBA00004141"/>
    </source>
</evidence>
<dbReference type="SMART" id="SM00387">
    <property type="entry name" value="HATPase_c"/>
    <property type="match status" value="1"/>
</dbReference>
<dbReference type="Gene3D" id="6.10.340.10">
    <property type="match status" value="1"/>
</dbReference>
<sequence>MQNLRRQLLLSHLLLIGLMLLLLAGGVLRFFHLGRSIDRVLDANVKSVLLMQQTKDALSAQPVRLPEAAFAIQQELGNITEPGEGELAEALRDGFDALRTGTGDRKQVSAKAQEILELNLAAMRRADAEAKHEARQSALLGAAATVGAAVLAVLLARRAVQGALLPLVSLARQAEEVGEGRLNQRIELTRSDEIGTLARAFNGMSEKLAEARAALEARLIRAERMNDAALESLYDPVIVTDAAGRLVHLNRAAESLLGQPLGTRLGEARLAQAVDTALQEGKTVAPDDSSALVGLKDKTFRLRVSPMRTESEPLGAVIVLEDITSLQEVDRLKTEFISVASHELRTPVTSLLLSVQLLQEGAVGTLTAPQSQLIQAQRDDLERLERLLRELLDLTKLESGASPPQLEAVAARSLCTAALDGIRAEAGAQGVSLAVGTLTETLVWADTGQLTRVLTNLLGNAIRHTPRGGTVTLEARELPSEVIVTVSDTGSGIPQEYLSEIFGRFTQVPGATRGGAGLGLSLAKAIVEAHGGTIAAQSAGVGKGSAFIFTLPRTEKTRE</sequence>
<accession>A0A7W9SST9</accession>
<comment type="caution">
    <text evidence="18">The sequence shown here is derived from an EMBL/GenBank/DDBJ whole genome shotgun (WGS) entry which is preliminary data.</text>
</comment>
<feature type="coiled-coil region" evidence="13">
    <location>
        <begin position="205"/>
        <end position="232"/>
    </location>
</feature>
<dbReference type="GO" id="GO:0005524">
    <property type="term" value="F:ATP binding"/>
    <property type="evidence" value="ECO:0007669"/>
    <property type="project" value="UniProtKB-KW"/>
</dbReference>
<evidence type="ECO:0000256" key="7">
    <source>
        <dbReference type="ARBA" id="ARBA00022741"/>
    </source>
</evidence>
<dbReference type="PANTHER" id="PTHR42878:SF7">
    <property type="entry name" value="SENSOR HISTIDINE KINASE GLRK"/>
    <property type="match status" value="1"/>
</dbReference>
<gene>
    <name evidence="18" type="ORF">HNQ39_004033</name>
</gene>
<evidence type="ECO:0000256" key="14">
    <source>
        <dbReference type="SAM" id="Phobius"/>
    </source>
</evidence>
<keyword evidence="12 14" id="KW-0472">Membrane</keyword>
<dbReference type="Proteomes" id="UP000520814">
    <property type="component" value="Unassembled WGS sequence"/>
</dbReference>
<evidence type="ECO:0000256" key="3">
    <source>
        <dbReference type="ARBA" id="ARBA00012438"/>
    </source>
</evidence>
<dbReference type="FunFam" id="3.30.565.10:FF:000006">
    <property type="entry name" value="Sensor histidine kinase WalK"/>
    <property type="match status" value="1"/>
</dbReference>
<evidence type="ECO:0000256" key="12">
    <source>
        <dbReference type="ARBA" id="ARBA00023136"/>
    </source>
</evidence>
<dbReference type="Gene3D" id="3.30.565.10">
    <property type="entry name" value="Histidine kinase-like ATPase, C-terminal domain"/>
    <property type="match status" value="1"/>
</dbReference>
<dbReference type="SMART" id="SM00388">
    <property type="entry name" value="HisKA"/>
    <property type="match status" value="1"/>
</dbReference>
<organism evidence="18 19">
    <name type="scientific">Armatimonas rosea</name>
    <dbReference type="NCBI Taxonomy" id="685828"/>
    <lineage>
        <taxon>Bacteria</taxon>
        <taxon>Bacillati</taxon>
        <taxon>Armatimonadota</taxon>
        <taxon>Armatimonadia</taxon>
        <taxon>Armatimonadales</taxon>
        <taxon>Armatimonadaceae</taxon>
        <taxon>Armatimonas</taxon>
    </lineage>
</organism>
<evidence type="ECO:0000313" key="19">
    <source>
        <dbReference type="Proteomes" id="UP000520814"/>
    </source>
</evidence>
<evidence type="ECO:0000313" key="18">
    <source>
        <dbReference type="EMBL" id="MBB6052212.1"/>
    </source>
</evidence>
<dbReference type="GO" id="GO:0016020">
    <property type="term" value="C:membrane"/>
    <property type="evidence" value="ECO:0007669"/>
    <property type="project" value="UniProtKB-SubCell"/>
</dbReference>
<reference evidence="18 19" key="1">
    <citation type="submission" date="2020-08" db="EMBL/GenBank/DDBJ databases">
        <title>Genomic Encyclopedia of Type Strains, Phase IV (KMG-IV): sequencing the most valuable type-strain genomes for metagenomic binning, comparative biology and taxonomic classification.</title>
        <authorList>
            <person name="Goeker M."/>
        </authorList>
    </citation>
    <scope>NUCLEOTIDE SEQUENCE [LARGE SCALE GENOMIC DNA]</scope>
    <source>
        <strain evidence="18 19">DSM 23562</strain>
    </source>
</reference>
<keyword evidence="4" id="KW-0597">Phosphoprotein</keyword>
<dbReference type="InterPro" id="IPR003661">
    <property type="entry name" value="HisK_dim/P_dom"/>
</dbReference>
<comment type="subcellular location">
    <subcellularLocation>
        <location evidence="2">Membrane</location>
        <topology evidence="2">Multi-pass membrane protein</topology>
    </subcellularLocation>
</comment>
<keyword evidence="11" id="KW-0902">Two-component regulatory system</keyword>
<dbReference type="GO" id="GO:0030295">
    <property type="term" value="F:protein kinase activator activity"/>
    <property type="evidence" value="ECO:0007669"/>
    <property type="project" value="TreeGrafter"/>
</dbReference>
<keyword evidence="19" id="KW-1185">Reference proteome</keyword>
<evidence type="ECO:0000256" key="13">
    <source>
        <dbReference type="SAM" id="Coils"/>
    </source>
</evidence>
<dbReference type="InterPro" id="IPR004358">
    <property type="entry name" value="Sig_transdc_His_kin-like_C"/>
</dbReference>
<keyword evidence="6 14" id="KW-0812">Transmembrane</keyword>
<dbReference type="CDD" id="cd06225">
    <property type="entry name" value="HAMP"/>
    <property type="match status" value="1"/>
</dbReference>
<dbReference type="SUPFAM" id="SSF55874">
    <property type="entry name" value="ATPase domain of HSP90 chaperone/DNA topoisomerase II/histidine kinase"/>
    <property type="match status" value="1"/>
</dbReference>